<accession>A0ABY4EVN2</accession>
<evidence type="ECO:0008006" key="3">
    <source>
        <dbReference type="Google" id="ProtNLM"/>
    </source>
</evidence>
<dbReference type="Gene3D" id="1.10.287.950">
    <property type="entry name" value="Methyl-accepting chemotaxis protein"/>
    <property type="match status" value="2"/>
</dbReference>
<gene>
    <name evidence="1" type="ORF">MUN88_20895</name>
</gene>
<evidence type="ECO:0000313" key="2">
    <source>
        <dbReference type="Proteomes" id="UP000831782"/>
    </source>
</evidence>
<reference evidence="1 2" key="1">
    <citation type="submission" date="2022-04" db="EMBL/GenBank/DDBJ databases">
        <title>Gracilibacillus sp. isolated from saltern.</title>
        <authorList>
            <person name="Won M."/>
            <person name="Lee C.-M."/>
            <person name="Woen H.-Y."/>
            <person name="Kwon S.-W."/>
        </authorList>
    </citation>
    <scope>NUCLEOTIDE SEQUENCE [LARGE SCALE GENOMIC DNA]</scope>
    <source>
        <strain evidence="1 2">SSWR10-1</strain>
    </source>
</reference>
<protein>
    <recommendedName>
        <fullName evidence="3">Methyl-accepting chemotaxis protein</fullName>
    </recommendedName>
</protein>
<evidence type="ECO:0000313" key="1">
    <source>
        <dbReference type="EMBL" id="UOQ48458.1"/>
    </source>
</evidence>
<sequence length="182" mass="19830">MTGVAEGAENQVKSVEQTTGVINQMQASWNELTNTIADVQELNNQTAVEVENGSVNVQDTARRMNVVKEQMDKIGGIINALSEQKVTKVGNVFENISQSIASLTNHHLRVGETIMVTNGQVERVHQSTETIQSISEQSSQRIGLIASGAEQQNAAMQQLLASSQELAAMAHELESYFSNFKI</sequence>
<proteinExistence type="predicted"/>
<dbReference type="EMBL" id="CP095072">
    <property type="protein sequence ID" value="UOQ48458.1"/>
    <property type="molecule type" value="Genomic_DNA"/>
</dbReference>
<keyword evidence="2" id="KW-1185">Reference proteome</keyword>
<dbReference type="SUPFAM" id="SSF58104">
    <property type="entry name" value="Methyl-accepting chemotaxis protein (MCP) signaling domain"/>
    <property type="match status" value="1"/>
</dbReference>
<dbReference type="Proteomes" id="UP000831782">
    <property type="component" value="Chromosome"/>
</dbReference>
<name>A0ABY4EVN2_9BACI</name>
<dbReference type="RefSeq" id="WP_244719002.1">
    <property type="nucleotide sequence ID" value="NZ_CP095072.1"/>
</dbReference>
<organism evidence="1 2">
    <name type="scientific">Gracilibacillus caseinilyticus</name>
    <dbReference type="NCBI Taxonomy" id="2932256"/>
    <lineage>
        <taxon>Bacteria</taxon>
        <taxon>Bacillati</taxon>
        <taxon>Bacillota</taxon>
        <taxon>Bacilli</taxon>
        <taxon>Bacillales</taxon>
        <taxon>Bacillaceae</taxon>
        <taxon>Gracilibacillus</taxon>
    </lineage>
</organism>